<keyword evidence="6" id="KW-0406">Ion transport</keyword>
<proteinExistence type="inferred from homology"/>
<feature type="transmembrane region" description="Helical" evidence="8">
    <location>
        <begin position="463"/>
        <end position="488"/>
    </location>
</feature>
<gene>
    <name evidence="9" type="ORF">SPIRO4BDMA_40184</name>
</gene>
<feature type="transmembrane region" description="Helical" evidence="8">
    <location>
        <begin position="567"/>
        <end position="586"/>
    </location>
</feature>
<dbReference type="Pfam" id="PF01496">
    <property type="entry name" value="V_ATPase_I"/>
    <property type="match status" value="2"/>
</dbReference>
<feature type="transmembrane region" description="Helical" evidence="8">
    <location>
        <begin position="362"/>
        <end position="392"/>
    </location>
</feature>
<dbReference type="GO" id="GO:0007035">
    <property type="term" value="P:vacuolar acidification"/>
    <property type="evidence" value="ECO:0007669"/>
    <property type="project" value="TreeGrafter"/>
</dbReference>
<dbReference type="PANTHER" id="PTHR11629">
    <property type="entry name" value="VACUOLAR PROTON ATPASES"/>
    <property type="match status" value="1"/>
</dbReference>
<feature type="transmembrane region" description="Helical" evidence="8">
    <location>
        <begin position="404"/>
        <end position="427"/>
    </location>
</feature>
<sequence length="677" mass="74511">MSTVSMRRVELLLFKSDIDAVLKYLGSQQCFQIIYPDELERIAHEKLAGVAEPDQEKALVGQLDEAQRKLDFIGTFFGMAAPQNIVEDVHLPDDEMLSKIDILYERCATEKKRFEEQEAKVDQLAESIHEAKAFAGLSRPFDEFEKFSYVSIQVGKVSKEKIDPLVKALGTRAVIVPLDDEGTILAASSRKGRFALETELSKVGFEKKSPPAGVQGVPAEAISALERAYNAEKLRLGALLNEKKGLAEQYGELWQKMTSSVRLKQSLVLVEHKLESTKWVYRLSGWVPADRIGRMNKDLLSMLGNRISIRIFDPQEQINKKGGKVSEEVPVLLKHNAFVSAFQGIVLSYGTPLYGDTDPTPFVAFFFTLLFSIMFGDLGQGLVIVALGFAILKAKKGLLARYTKYAIAFISAGLGSMVMGLLVGSFFTNDSILIPLERTLTGFFLGTPKDRFLQIMPQDNITAMFYFFGFTLAVGVIINSTGLVINMINLVRRKEYGEAIFSKTGLAGSLLFWWAIGIVLRLILGGKLGLIDVPGLGIPLLALFLAEPLKAKIDRAQGKVPEQELSLSDALIGGAVGLLEVVIYFASNSLSFLRVGAFALAHAVLSFVIFTMGGVVRGSSASGLVFEILIYLIGNAIIIGLEGLIVTIQVIRLQYYEFFSKFFTRTGKTFKPVSFPG</sequence>
<feature type="transmembrane region" description="Helical" evidence="8">
    <location>
        <begin position="628"/>
        <end position="651"/>
    </location>
</feature>
<dbReference type="GO" id="GO:0046961">
    <property type="term" value="F:proton-transporting ATPase activity, rotational mechanism"/>
    <property type="evidence" value="ECO:0007669"/>
    <property type="project" value="InterPro"/>
</dbReference>
<keyword evidence="5 8" id="KW-1133">Transmembrane helix</keyword>
<comment type="similarity">
    <text evidence="2">Belongs to the V-ATPase 116 kDa subunit family.</text>
</comment>
<protein>
    <submittedName>
        <fullName evidence="9">V-type ATPase 116 kDa subunit</fullName>
    </submittedName>
</protein>
<evidence type="ECO:0000256" key="6">
    <source>
        <dbReference type="ARBA" id="ARBA00023065"/>
    </source>
</evidence>
<name>A0A3P3XMZ3_9SPIR</name>
<dbReference type="AlphaFoldDB" id="A0A3P3XMZ3"/>
<dbReference type="GO" id="GO:0016471">
    <property type="term" value="C:vacuolar proton-transporting V-type ATPase complex"/>
    <property type="evidence" value="ECO:0007669"/>
    <property type="project" value="TreeGrafter"/>
</dbReference>
<dbReference type="InterPro" id="IPR002490">
    <property type="entry name" value="V-ATPase_116kDa_su"/>
</dbReference>
<dbReference type="EMBL" id="FWDO01000004">
    <property type="protein sequence ID" value="SLM17615.1"/>
    <property type="molecule type" value="Genomic_DNA"/>
</dbReference>
<accession>A0A3P3XMZ3</accession>
<evidence type="ECO:0000256" key="4">
    <source>
        <dbReference type="ARBA" id="ARBA00022692"/>
    </source>
</evidence>
<evidence type="ECO:0000256" key="1">
    <source>
        <dbReference type="ARBA" id="ARBA00004141"/>
    </source>
</evidence>
<comment type="subcellular location">
    <subcellularLocation>
        <location evidence="1">Membrane</location>
        <topology evidence="1">Multi-pass membrane protein</topology>
    </subcellularLocation>
</comment>
<keyword evidence="4 8" id="KW-0812">Transmembrane</keyword>
<evidence type="ECO:0000256" key="3">
    <source>
        <dbReference type="ARBA" id="ARBA00022448"/>
    </source>
</evidence>
<feature type="transmembrane region" description="Helical" evidence="8">
    <location>
        <begin position="500"/>
        <end position="523"/>
    </location>
</feature>
<dbReference type="PANTHER" id="PTHR11629:SF63">
    <property type="entry name" value="V-TYPE PROTON ATPASE SUBUNIT A"/>
    <property type="match status" value="1"/>
</dbReference>
<feature type="transmembrane region" description="Helical" evidence="8">
    <location>
        <begin position="592"/>
        <end position="616"/>
    </location>
</feature>
<organism evidence="9">
    <name type="scientific">uncultured spirochete</name>
    <dbReference type="NCBI Taxonomy" id="156406"/>
    <lineage>
        <taxon>Bacteria</taxon>
        <taxon>Pseudomonadati</taxon>
        <taxon>Spirochaetota</taxon>
        <taxon>Spirochaetia</taxon>
        <taxon>Spirochaetales</taxon>
        <taxon>environmental samples</taxon>
    </lineage>
</organism>
<evidence type="ECO:0000256" key="2">
    <source>
        <dbReference type="ARBA" id="ARBA00009904"/>
    </source>
</evidence>
<dbReference type="GO" id="GO:0033179">
    <property type="term" value="C:proton-transporting V-type ATPase, V0 domain"/>
    <property type="evidence" value="ECO:0007669"/>
    <property type="project" value="InterPro"/>
</dbReference>
<evidence type="ECO:0000256" key="7">
    <source>
        <dbReference type="ARBA" id="ARBA00023136"/>
    </source>
</evidence>
<keyword evidence="7 8" id="KW-0472">Membrane</keyword>
<evidence type="ECO:0000256" key="8">
    <source>
        <dbReference type="SAM" id="Phobius"/>
    </source>
</evidence>
<dbReference type="GO" id="GO:0051117">
    <property type="term" value="F:ATPase binding"/>
    <property type="evidence" value="ECO:0007669"/>
    <property type="project" value="TreeGrafter"/>
</dbReference>
<evidence type="ECO:0000256" key="5">
    <source>
        <dbReference type="ARBA" id="ARBA00022989"/>
    </source>
</evidence>
<evidence type="ECO:0000313" key="9">
    <source>
        <dbReference type="EMBL" id="SLM17615.1"/>
    </source>
</evidence>
<keyword evidence="3" id="KW-0813">Transport</keyword>
<feature type="transmembrane region" description="Helical" evidence="8">
    <location>
        <begin position="529"/>
        <end position="546"/>
    </location>
</feature>
<reference evidence="9" key="1">
    <citation type="submission" date="2017-02" db="EMBL/GenBank/DDBJ databases">
        <authorList>
            <person name="Regsiter A."/>
            <person name="William W."/>
        </authorList>
    </citation>
    <scope>NUCLEOTIDE SEQUENCE</scope>
    <source>
        <strain evidence="9">BdmA 4</strain>
    </source>
</reference>